<dbReference type="InterPro" id="IPR029787">
    <property type="entry name" value="Nucleotide_cyclase"/>
</dbReference>
<dbReference type="Gene3D" id="3.30.70.1230">
    <property type="entry name" value="Nucleotide cyclase"/>
    <property type="match status" value="1"/>
</dbReference>
<sequence length="311" mass="36170">MKQSRRIKIKIHEGSEEKCIQCQQKITDGSKIVEIEADAETEINKFYKPGKYHLLCLAIQKYFIAFIDILGFSKLTLELPLRRIYEIIEQFFATARSSRVEASIGRETRPIADIPYIVLSDSIILYQIVKPPLDVKDFLEWKETIFSQFLTSLESIFQEAFKRNLHLRGGVSYGECYISPESGEDSIKIEHILIGRPFTEAVKMEGLQSWMGVAFHPSMSEYLEKSTLKESLIEYDIPLKENSCTKDFPKCTIAWVDASMEKYRKHFDQWQTENSRQEEIKSNTIKFFEEHITRNSPLRHIGSIVLNPDHD</sequence>
<gene>
    <name evidence="2" type="ORF">LCGC14_0917670</name>
</gene>
<name>A0A0F9RYF1_9ZZZZ</name>
<proteinExistence type="predicted"/>
<dbReference type="EMBL" id="LAZR01003083">
    <property type="protein sequence ID" value="KKN22208.1"/>
    <property type="molecule type" value="Genomic_DNA"/>
</dbReference>
<protein>
    <recommendedName>
        <fullName evidence="1">Guanylate cyclase domain-containing protein</fullName>
    </recommendedName>
</protein>
<comment type="caution">
    <text evidence="2">The sequence shown here is derived from an EMBL/GenBank/DDBJ whole genome shotgun (WGS) entry which is preliminary data.</text>
</comment>
<feature type="domain" description="Guanylate cyclase" evidence="1">
    <location>
        <begin position="63"/>
        <end position="205"/>
    </location>
</feature>
<evidence type="ECO:0000313" key="2">
    <source>
        <dbReference type="EMBL" id="KKN22208.1"/>
    </source>
</evidence>
<dbReference type="GO" id="GO:0035556">
    <property type="term" value="P:intracellular signal transduction"/>
    <property type="evidence" value="ECO:0007669"/>
    <property type="project" value="InterPro"/>
</dbReference>
<organism evidence="2">
    <name type="scientific">marine sediment metagenome</name>
    <dbReference type="NCBI Taxonomy" id="412755"/>
    <lineage>
        <taxon>unclassified sequences</taxon>
        <taxon>metagenomes</taxon>
        <taxon>ecological metagenomes</taxon>
    </lineage>
</organism>
<evidence type="ECO:0000259" key="1">
    <source>
        <dbReference type="PROSITE" id="PS50125"/>
    </source>
</evidence>
<dbReference type="InterPro" id="IPR001054">
    <property type="entry name" value="A/G_cyclase"/>
</dbReference>
<dbReference type="GO" id="GO:0009190">
    <property type="term" value="P:cyclic nucleotide biosynthetic process"/>
    <property type="evidence" value="ECO:0007669"/>
    <property type="project" value="InterPro"/>
</dbReference>
<accession>A0A0F9RYF1</accession>
<dbReference type="PROSITE" id="PS50125">
    <property type="entry name" value="GUANYLATE_CYCLASE_2"/>
    <property type="match status" value="1"/>
</dbReference>
<reference evidence="2" key="1">
    <citation type="journal article" date="2015" name="Nature">
        <title>Complex archaea that bridge the gap between prokaryotes and eukaryotes.</title>
        <authorList>
            <person name="Spang A."/>
            <person name="Saw J.H."/>
            <person name="Jorgensen S.L."/>
            <person name="Zaremba-Niedzwiedzka K."/>
            <person name="Martijn J."/>
            <person name="Lind A.E."/>
            <person name="van Eijk R."/>
            <person name="Schleper C."/>
            <person name="Guy L."/>
            <person name="Ettema T.J."/>
        </authorList>
    </citation>
    <scope>NUCLEOTIDE SEQUENCE</scope>
</reference>
<dbReference type="AlphaFoldDB" id="A0A0F9RYF1"/>